<protein>
    <submittedName>
        <fullName evidence="1">Uncharacterized protein</fullName>
    </submittedName>
</protein>
<accession>A0A452Z0X4</accession>
<sequence>MKVPCFLQWQEGEWEDHRSGSVWLREINGDEFTTMFLPYFGNMVQRVVSEEVEKAKFKQFSAAAATPPRMLGSQGLGRYRFISLGRWPLLSMVDLHVSGHKRTRIWLCSTTTTTKPGSARDLNLKLLTATFVGQCPTLKLFVVLYSV</sequence>
<reference evidence="2" key="2">
    <citation type="journal article" date="2017" name="Nat. Plants">
        <title>The Aegilops tauschii genome reveals multiple impacts of transposons.</title>
        <authorList>
            <person name="Zhao G."/>
            <person name="Zou C."/>
            <person name="Li K."/>
            <person name="Wang K."/>
            <person name="Li T."/>
            <person name="Gao L."/>
            <person name="Zhang X."/>
            <person name="Wang H."/>
            <person name="Yang Z."/>
            <person name="Liu X."/>
            <person name="Jiang W."/>
            <person name="Mao L."/>
            <person name="Kong X."/>
            <person name="Jiao Y."/>
            <person name="Jia J."/>
        </authorList>
    </citation>
    <scope>NUCLEOTIDE SEQUENCE [LARGE SCALE GENOMIC DNA]</scope>
    <source>
        <strain evidence="2">cv. AL8/78</strain>
    </source>
</reference>
<dbReference type="EnsemblPlants" id="AET1Gv20594400.22">
    <property type="protein sequence ID" value="AET1Gv20594400.22"/>
    <property type="gene ID" value="AET1Gv20594400"/>
</dbReference>
<evidence type="ECO:0000313" key="2">
    <source>
        <dbReference type="Proteomes" id="UP000015105"/>
    </source>
</evidence>
<reference evidence="1" key="3">
    <citation type="journal article" date="2017" name="Nature">
        <title>Genome sequence of the progenitor of the wheat D genome Aegilops tauschii.</title>
        <authorList>
            <person name="Luo M.C."/>
            <person name="Gu Y.Q."/>
            <person name="Puiu D."/>
            <person name="Wang H."/>
            <person name="Twardziok S.O."/>
            <person name="Deal K.R."/>
            <person name="Huo N."/>
            <person name="Zhu T."/>
            <person name="Wang L."/>
            <person name="Wang Y."/>
            <person name="McGuire P.E."/>
            <person name="Liu S."/>
            <person name="Long H."/>
            <person name="Ramasamy R.K."/>
            <person name="Rodriguez J.C."/>
            <person name="Van S.L."/>
            <person name="Yuan L."/>
            <person name="Wang Z."/>
            <person name="Xia Z."/>
            <person name="Xiao L."/>
            <person name="Anderson O.D."/>
            <person name="Ouyang S."/>
            <person name="Liang Y."/>
            <person name="Zimin A.V."/>
            <person name="Pertea G."/>
            <person name="Qi P."/>
            <person name="Bennetzen J.L."/>
            <person name="Dai X."/>
            <person name="Dawson M.W."/>
            <person name="Muller H.G."/>
            <person name="Kugler K."/>
            <person name="Rivarola-Duarte L."/>
            <person name="Spannagl M."/>
            <person name="Mayer K.F.X."/>
            <person name="Lu F.H."/>
            <person name="Bevan M.W."/>
            <person name="Leroy P."/>
            <person name="Li P."/>
            <person name="You F.M."/>
            <person name="Sun Q."/>
            <person name="Liu Z."/>
            <person name="Lyons E."/>
            <person name="Wicker T."/>
            <person name="Salzberg S.L."/>
            <person name="Devos K.M."/>
            <person name="Dvorak J."/>
        </authorList>
    </citation>
    <scope>NUCLEOTIDE SEQUENCE [LARGE SCALE GENOMIC DNA]</scope>
    <source>
        <strain evidence="1">cv. AL8/78</strain>
    </source>
</reference>
<proteinExistence type="predicted"/>
<dbReference type="STRING" id="200361.A0A452Z0X4"/>
<reference evidence="1" key="5">
    <citation type="journal article" date="2021" name="G3 (Bethesda)">
        <title>Aegilops tauschii genome assembly Aet v5.0 features greater sequence contiguity and improved annotation.</title>
        <authorList>
            <person name="Wang L."/>
            <person name="Zhu T."/>
            <person name="Rodriguez J.C."/>
            <person name="Deal K.R."/>
            <person name="Dubcovsky J."/>
            <person name="McGuire P.E."/>
            <person name="Lux T."/>
            <person name="Spannagl M."/>
            <person name="Mayer K.F.X."/>
            <person name="Baldrich P."/>
            <person name="Meyers B.C."/>
            <person name="Huo N."/>
            <person name="Gu Y.Q."/>
            <person name="Zhou H."/>
            <person name="Devos K.M."/>
            <person name="Bennetzen J.L."/>
            <person name="Unver T."/>
            <person name="Budak H."/>
            <person name="Gulick P.J."/>
            <person name="Galiba G."/>
            <person name="Kalapos B."/>
            <person name="Nelson D.R."/>
            <person name="Li P."/>
            <person name="You F.M."/>
            <person name="Luo M.C."/>
            <person name="Dvorak J."/>
        </authorList>
    </citation>
    <scope>NUCLEOTIDE SEQUENCE [LARGE SCALE GENOMIC DNA]</scope>
    <source>
        <strain evidence="1">cv. AL8/78</strain>
    </source>
</reference>
<reference evidence="1" key="4">
    <citation type="submission" date="2019-03" db="UniProtKB">
        <authorList>
            <consortium name="EnsemblPlants"/>
        </authorList>
    </citation>
    <scope>IDENTIFICATION</scope>
</reference>
<dbReference type="Gramene" id="AET1Gv20594400.22">
    <property type="protein sequence ID" value="AET1Gv20594400.22"/>
    <property type="gene ID" value="AET1Gv20594400"/>
</dbReference>
<dbReference type="AlphaFoldDB" id="A0A452Z0X4"/>
<evidence type="ECO:0000313" key="1">
    <source>
        <dbReference type="EnsemblPlants" id="AET1Gv20594400.22"/>
    </source>
</evidence>
<name>A0A452Z0X4_AEGTS</name>
<reference evidence="2" key="1">
    <citation type="journal article" date="2014" name="Science">
        <title>Ancient hybridizations among the ancestral genomes of bread wheat.</title>
        <authorList>
            <consortium name="International Wheat Genome Sequencing Consortium,"/>
            <person name="Marcussen T."/>
            <person name="Sandve S.R."/>
            <person name="Heier L."/>
            <person name="Spannagl M."/>
            <person name="Pfeifer M."/>
            <person name="Jakobsen K.S."/>
            <person name="Wulff B.B."/>
            <person name="Steuernagel B."/>
            <person name="Mayer K.F."/>
            <person name="Olsen O.A."/>
        </authorList>
    </citation>
    <scope>NUCLEOTIDE SEQUENCE [LARGE SCALE GENOMIC DNA]</scope>
    <source>
        <strain evidence="2">cv. AL8/78</strain>
    </source>
</reference>
<organism evidence="1 2">
    <name type="scientific">Aegilops tauschii subsp. strangulata</name>
    <name type="common">Goatgrass</name>
    <dbReference type="NCBI Taxonomy" id="200361"/>
    <lineage>
        <taxon>Eukaryota</taxon>
        <taxon>Viridiplantae</taxon>
        <taxon>Streptophyta</taxon>
        <taxon>Embryophyta</taxon>
        <taxon>Tracheophyta</taxon>
        <taxon>Spermatophyta</taxon>
        <taxon>Magnoliopsida</taxon>
        <taxon>Liliopsida</taxon>
        <taxon>Poales</taxon>
        <taxon>Poaceae</taxon>
        <taxon>BOP clade</taxon>
        <taxon>Pooideae</taxon>
        <taxon>Triticodae</taxon>
        <taxon>Triticeae</taxon>
        <taxon>Triticinae</taxon>
        <taxon>Aegilops</taxon>
    </lineage>
</organism>
<dbReference type="Proteomes" id="UP000015105">
    <property type="component" value="Chromosome 1D"/>
</dbReference>
<keyword evidence="2" id="KW-1185">Reference proteome</keyword>